<dbReference type="EMBL" id="BMKK01000006">
    <property type="protein sequence ID" value="GGD66843.1"/>
    <property type="molecule type" value="Genomic_DNA"/>
</dbReference>
<evidence type="ECO:0000313" key="6">
    <source>
        <dbReference type="EMBL" id="GGD66843.1"/>
    </source>
</evidence>
<evidence type="ECO:0000259" key="4">
    <source>
        <dbReference type="Pfam" id="PF01551"/>
    </source>
</evidence>
<dbReference type="Proteomes" id="UP000609064">
    <property type="component" value="Unassembled WGS sequence"/>
</dbReference>
<organism evidence="6 7">
    <name type="scientific">Emticicia aquatilis</name>
    <dbReference type="NCBI Taxonomy" id="1537369"/>
    <lineage>
        <taxon>Bacteria</taxon>
        <taxon>Pseudomonadati</taxon>
        <taxon>Bacteroidota</taxon>
        <taxon>Cytophagia</taxon>
        <taxon>Cytophagales</taxon>
        <taxon>Leadbetterellaceae</taxon>
        <taxon>Emticicia</taxon>
    </lineage>
</organism>
<dbReference type="InterPro" id="IPR011009">
    <property type="entry name" value="Kinase-like_dom_sf"/>
</dbReference>
<gene>
    <name evidence="6" type="ORF">GCM10011514_33620</name>
</gene>
<dbReference type="InterPro" id="IPR016047">
    <property type="entry name" value="M23ase_b-sheet_dom"/>
</dbReference>
<dbReference type="InterPro" id="IPR015424">
    <property type="entry name" value="PyrdxlP-dep_Trfase"/>
</dbReference>
<dbReference type="PROSITE" id="PS00600">
    <property type="entry name" value="AA_TRANSFER_CLASS_3"/>
    <property type="match status" value="1"/>
</dbReference>
<evidence type="ECO:0000256" key="1">
    <source>
        <dbReference type="ARBA" id="ARBA00001933"/>
    </source>
</evidence>
<evidence type="ECO:0000256" key="2">
    <source>
        <dbReference type="ARBA" id="ARBA00008954"/>
    </source>
</evidence>
<dbReference type="InterPro" id="IPR002575">
    <property type="entry name" value="Aminoglycoside_PTrfase"/>
</dbReference>
<protein>
    <recommendedName>
        <fullName evidence="8">Aminotransferase class III-fold pyridoxal phosphate-dependent enzyme</fullName>
    </recommendedName>
</protein>
<keyword evidence="7" id="KW-1185">Reference proteome</keyword>
<dbReference type="PANTHER" id="PTHR45688">
    <property type="match status" value="1"/>
</dbReference>
<dbReference type="InterPro" id="IPR011055">
    <property type="entry name" value="Dup_hybrid_motif"/>
</dbReference>
<dbReference type="RefSeq" id="WP_188767551.1">
    <property type="nucleotide sequence ID" value="NZ_BMKK01000006.1"/>
</dbReference>
<dbReference type="NCBIfam" id="NF004799">
    <property type="entry name" value="PRK06148.1"/>
    <property type="match status" value="1"/>
</dbReference>
<evidence type="ECO:0008006" key="8">
    <source>
        <dbReference type="Google" id="ProtNLM"/>
    </source>
</evidence>
<dbReference type="Pfam" id="PF01551">
    <property type="entry name" value="Peptidase_M23"/>
    <property type="match status" value="1"/>
</dbReference>
<dbReference type="Pfam" id="PF01636">
    <property type="entry name" value="APH"/>
    <property type="match status" value="1"/>
</dbReference>
<dbReference type="CDD" id="cd00610">
    <property type="entry name" value="OAT_like"/>
    <property type="match status" value="1"/>
</dbReference>
<dbReference type="CDD" id="cd12797">
    <property type="entry name" value="M23_peptidase"/>
    <property type="match status" value="1"/>
</dbReference>
<dbReference type="Gene3D" id="3.40.640.10">
    <property type="entry name" value="Type I PLP-dependent aspartate aminotransferase-like (Major domain)"/>
    <property type="match status" value="1"/>
</dbReference>
<evidence type="ECO:0000259" key="5">
    <source>
        <dbReference type="Pfam" id="PF01636"/>
    </source>
</evidence>
<dbReference type="AlphaFoldDB" id="A0A916YXP4"/>
<evidence type="ECO:0000313" key="7">
    <source>
        <dbReference type="Proteomes" id="UP000609064"/>
    </source>
</evidence>
<dbReference type="InterPro" id="IPR049704">
    <property type="entry name" value="Aminotrans_3_PPA_site"/>
</dbReference>
<dbReference type="GO" id="GO:0008483">
    <property type="term" value="F:transaminase activity"/>
    <property type="evidence" value="ECO:0007669"/>
    <property type="project" value="InterPro"/>
</dbReference>
<dbReference type="SUPFAM" id="SSF53383">
    <property type="entry name" value="PLP-dependent transferases"/>
    <property type="match status" value="1"/>
</dbReference>
<dbReference type="GO" id="GO:0030170">
    <property type="term" value="F:pyridoxal phosphate binding"/>
    <property type="evidence" value="ECO:0007669"/>
    <property type="project" value="InterPro"/>
</dbReference>
<sequence length="1009" mass="113665">MTESTYQQLQISTSLAEQIAFEFFNIKGIVSPLAGEIDFNFKITSSEKSYILKVSRPDAALEYLTFQDELLKHLEKKSPNFKYPKSFRNTDNQGIFDYIDAHGNNRKVRLLEWIDGHLYSAVNPKSESLRFSLGQKCGQITNALLDFNHALAHRTFDWNLADALWVEQYVGLFSEKELEIISFFIEKFKAIQPQYQKLRKSTIHNDANDNNIIVSHQLQNPSVEAIIDYGDSVYSQIINDLSVVLAYGIMDFEQPLEAAKAIISGYHQQFPLLDEELQVLYTTTAMRLVISVTKSAINKKKEPENDYLLISEKSAWRLLEQWKNISESYAYYTFRSACGMTPCSTYETFVNYAQNSNWTIEDLIPESKNKIITPLDLSIASTFIGNFSNYINSVALDDKISRKVREENVLLVGGYGEARPIYTTDAFKIKTNEGYEHRTIHIGVDFWTLAHTAVHALEDGEVFSCHNNDHPKDYGPTLILRHQLNDLVFYTLYGHLTKESLADKFIGKAIKKGEKIAQIGVEAENGAWSPHLHFQIILDMLGHENDFIGVSSPSNWPIFSSICPDPNLLFKTPLLNSKKRIDQLDQINYRKQHLGKSLSLSYDKPLKIVRGEMQYLIDEFGQKYLDTVNNVAHAGHEHPKVVEAGQQQMAVLNTNTRYLNDEILAFAEELLATFPEELSVLHFVNSGSEANELALRMAKAMTGEKDIIALEIGYHGNTQGCIDISSYKFDGKGGKGCPENTHIVPLPDAFRGIYQGENTGEKYTKHVEEAILKVQSKNRNVAAFIAESIVSCGGQIDLPEGYLKEAYRYVREAGGVCIADEVQVGFGRVGKAFWGFQLQGVVPDIVTMGKPIGNGHPLAAVVCTRAVADAFANGMEYFNTFGGNPVSCAIGRQVLQVIKEDKLQENALEVGEYLKKQLKNLQQSYPIIADVRGEGLFLGIELVDENKTPLPDETNYLANRMKDFKILMSVDGPQHNVLKIKPPMCFSKANADYMLEVLTQVLNESFMEF</sequence>
<proteinExistence type="inferred from homology"/>
<keyword evidence="3" id="KW-0663">Pyridoxal phosphate</keyword>
<accession>A0A916YXP4</accession>
<dbReference type="Gene3D" id="3.90.1200.10">
    <property type="match status" value="1"/>
</dbReference>
<dbReference type="SUPFAM" id="SSF56112">
    <property type="entry name" value="Protein kinase-like (PK-like)"/>
    <property type="match status" value="1"/>
</dbReference>
<reference evidence="6" key="1">
    <citation type="journal article" date="2014" name="Int. J. Syst. Evol. Microbiol.">
        <title>Complete genome sequence of Corynebacterium casei LMG S-19264T (=DSM 44701T), isolated from a smear-ripened cheese.</title>
        <authorList>
            <consortium name="US DOE Joint Genome Institute (JGI-PGF)"/>
            <person name="Walter F."/>
            <person name="Albersmeier A."/>
            <person name="Kalinowski J."/>
            <person name="Ruckert C."/>
        </authorList>
    </citation>
    <scope>NUCLEOTIDE SEQUENCE</scope>
    <source>
        <strain evidence="6">CGMCC 1.15958</strain>
    </source>
</reference>
<dbReference type="PANTHER" id="PTHR45688:SF13">
    <property type="entry name" value="ALANINE--GLYOXYLATE AMINOTRANSFERASE 2-LIKE"/>
    <property type="match status" value="1"/>
</dbReference>
<evidence type="ECO:0000256" key="3">
    <source>
        <dbReference type="ARBA" id="ARBA00022898"/>
    </source>
</evidence>
<feature type="domain" description="M23ase beta-sheet core" evidence="4">
    <location>
        <begin position="440"/>
        <end position="537"/>
    </location>
</feature>
<reference evidence="6" key="2">
    <citation type="submission" date="2020-09" db="EMBL/GenBank/DDBJ databases">
        <authorList>
            <person name="Sun Q."/>
            <person name="Zhou Y."/>
        </authorList>
    </citation>
    <scope>NUCLEOTIDE SEQUENCE</scope>
    <source>
        <strain evidence="6">CGMCC 1.15958</strain>
    </source>
</reference>
<dbReference type="InterPro" id="IPR015422">
    <property type="entry name" value="PyrdxlP-dep_Trfase_small"/>
</dbReference>
<dbReference type="Gene3D" id="2.70.70.10">
    <property type="entry name" value="Glucose Permease (Domain IIA)"/>
    <property type="match status" value="1"/>
</dbReference>
<comment type="caution">
    <text evidence="6">The sequence shown here is derived from an EMBL/GenBank/DDBJ whole genome shotgun (WGS) entry which is preliminary data.</text>
</comment>
<feature type="domain" description="Aminoglycoside phosphotransferase" evidence="5">
    <location>
        <begin position="30"/>
        <end position="266"/>
    </location>
</feature>
<comment type="similarity">
    <text evidence="2">Belongs to the class-III pyridoxal-phosphate-dependent aminotransferase family.</text>
</comment>
<name>A0A916YXP4_9BACT</name>
<dbReference type="Gene3D" id="3.90.1150.10">
    <property type="entry name" value="Aspartate Aminotransferase, domain 1"/>
    <property type="match status" value="1"/>
</dbReference>
<comment type="cofactor">
    <cofactor evidence="1">
        <name>pyridoxal 5'-phosphate</name>
        <dbReference type="ChEBI" id="CHEBI:597326"/>
    </cofactor>
</comment>
<dbReference type="InterPro" id="IPR005814">
    <property type="entry name" value="Aminotrans_3"/>
</dbReference>
<dbReference type="InterPro" id="IPR015421">
    <property type="entry name" value="PyrdxlP-dep_Trfase_major"/>
</dbReference>
<dbReference type="Pfam" id="PF00202">
    <property type="entry name" value="Aminotran_3"/>
    <property type="match status" value="1"/>
</dbReference>
<dbReference type="SUPFAM" id="SSF51261">
    <property type="entry name" value="Duplicated hybrid motif"/>
    <property type="match status" value="1"/>
</dbReference>